<sequence>MLLIKIILAGGSPGTTLPNDPTCQCGSIPSSGALIATPPIVIINPFTCLITVTLQCIDIAIPPAFPTQRLQFNGDNTFLVPTPPPFTVTCGGTGEYTFIRPPLTLTILSSVTCVV</sequence>
<evidence type="ECO:0000313" key="1">
    <source>
        <dbReference type="Proteomes" id="UP000887579"/>
    </source>
</evidence>
<dbReference type="Proteomes" id="UP000887579">
    <property type="component" value="Unplaced"/>
</dbReference>
<organism evidence="1 2">
    <name type="scientific">Panagrolaimus sp. ES5</name>
    <dbReference type="NCBI Taxonomy" id="591445"/>
    <lineage>
        <taxon>Eukaryota</taxon>
        <taxon>Metazoa</taxon>
        <taxon>Ecdysozoa</taxon>
        <taxon>Nematoda</taxon>
        <taxon>Chromadorea</taxon>
        <taxon>Rhabditida</taxon>
        <taxon>Tylenchina</taxon>
        <taxon>Panagrolaimomorpha</taxon>
        <taxon>Panagrolaimoidea</taxon>
        <taxon>Panagrolaimidae</taxon>
        <taxon>Panagrolaimus</taxon>
    </lineage>
</organism>
<accession>A0AC34F821</accession>
<evidence type="ECO:0000313" key="2">
    <source>
        <dbReference type="WBParaSite" id="ES5_v2.g12877.t1"/>
    </source>
</evidence>
<protein>
    <submittedName>
        <fullName evidence="2">Uncharacterized protein</fullName>
    </submittedName>
</protein>
<proteinExistence type="predicted"/>
<reference evidence="2" key="1">
    <citation type="submission" date="2022-11" db="UniProtKB">
        <authorList>
            <consortium name="WormBaseParasite"/>
        </authorList>
    </citation>
    <scope>IDENTIFICATION</scope>
</reference>
<dbReference type="WBParaSite" id="ES5_v2.g12877.t1">
    <property type="protein sequence ID" value="ES5_v2.g12877.t1"/>
    <property type="gene ID" value="ES5_v2.g12877"/>
</dbReference>
<name>A0AC34F821_9BILA</name>